<dbReference type="PANTHER" id="PTHR42791:SF1">
    <property type="entry name" value="N-ACETYLTRANSFERASE DOMAIN-CONTAINING PROTEIN"/>
    <property type="match status" value="1"/>
</dbReference>
<proteinExistence type="predicted"/>
<dbReference type="AlphaFoldDB" id="A0A7D6ZER1"/>
<dbReference type="PANTHER" id="PTHR42791">
    <property type="entry name" value="GNAT FAMILY ACETYLTRANSFERASE"/>
    <property type="match status" value="1"/>
</dbReference>
<dbReference type="CDD" id="cd04301">
    <property type="entry name" value="NAT_SF"/>
    <property type="match status" value="1"/>
</dbReference>
<evidence type="ECO:0000313" key="2">
    <source>
        <dbReference type="EMBL" id="QLY28467.1"/>
    </source>
</evidence>
<dbReference type="GO" id="GO:0016747">
    <property type="term" value="F:acyltransferase activity, transferring groups other than amino-acyl groups"/>
    <property type="evidence" value="ECO:0007669"/>
    <property type="project" value="InterPro"/>
</dbReference>
<evidence type="ECO:0000259" key="1">
    <source>
        <dbReference type="PROSITE" id="PS51186"/>
    </source>
</evidence>
<gene>
    <name evidence="2" type="ORF">H0264_24235</name>
</gene>
<dbReference type="Proteomes" id="UP000515512">
    <property type="component" value="Chromosome"/>
</dbReference>
<dbReference type="PROSITE" id="PS51186">
    <property type="entry name" value="GNAT"/>
    <property type="match status" value="1"/>
</dbReference>
<name>A0A7D6ZER1_9NOCA</name>
<dbReference type="InterPro" id="IPR016181">
    <property type="entry name" value="Acyl_CoA_acyltransferase"/>
</dbReference>
<sequence>MDVTVRPALSSDIPELGRVLGIAFQDDPIPMWLIPDEAARARRNAIMFATLTRHQFLDGGGVEVALDDTGAMVGAAVWAPPGLWQTSKLTLLRCLPGLGRAFRTRLPQAAKMSDRMAEHHPREPHWYLAFIGTLPSARGKGFGQALLHSRLERCDAEGVPAYLESSKPDNVPYYERFGFEKNGELDATNGGPLLWPMWRAPR</sequence>
<keyword evidence="3" id="KW-1185">Reference proteome</keyword>
<dbReference type="KEGG" id="nhu:H0264_24235"/>
<evidence type="ECO:0000313" key="3">
    <source>
        <dbReference type="Proteomes" id="UP000515512"/>
    </source>
</evidence>
<accession>A0A7D6ZER1</accession>
<protein>
    <submittedName>
        <fullName evidence="2">GNAT family N-acetyltransferase</fullName>
    </submittedName>
</protein>
<dbReference type="EMBL" id="CP059399">
    <property type="protein sequence ID" value="QLY28467.1"/>
    <property type="molecule type" value="Genomic_DNA"/>
</dbReference>
<feature type="domain" description="N-acetyltransferase" evidence="1">
    <location>
        <begin position="3"/>
        <end position="200"/>
    </location>
</feature>
<dbReference type="Gene3D" id="3.40.630.30">
    <property type="match status" value="1"/>
</dbReference>
<dbReference type="Pfam" id="PF00583">
    <property type="entry name" value="Acetyltransf_1"/>
    <property type="match status" value="1"/>
</dbReference>
<reference evidence="2 3" key="1">
    <citation type="submission" date="2020-07" db="EMBL/GenBank/DDBJ databases">
        <authorList>
            <person name="Zhuang K."/>
            <person name="Ran Y."/>
        </authorList>
    </citation>
    <scope>NUCLEOTIDE SEQUENCE [LARGE SCALE GENOMIC DNA]</scope>
    <source>
        <strain evidence="2 3">WCH-YHL-001</strain>
    </source>
</reference>
<dbReference type="RefSeq" id="WP_181579673.1">
    <property type="nucleotide sequence ID" value="NZ_CP059399.1"/>
</dbReference>
<keyword evidence="2" id="KW-0808">Transferase</keyword>
<organism evidence="2 3">
    <name type="scientific">Nocardia huaxiensis</name>
    <dbReference type="NCBI Taxonomy" id="2755382"/>
    <lineage>
        <taxon>Bacteria</taxon>
        <taxon>Bacillati</taxon>
        <taxon>Actinomycetota</taxon>
        <taxon>Actinomycetes</taxon>
        <taxon>Mycobacteriales</taxon>
        <taxon>Nocardiaceae</taxon>
        <taxon>Nocardia</taxon>
    </lineage>
</organism>
<dbReference type="SUPFAM" id="SSF55729">
    <property type="entry name" value="Acyl-CoA N-acyltransferases (Nat)"/>
    <property type="match status" value="1"/>
</dbReference>
<dbReference type="InterPro" id="IPR000182">
    <property type="entry name" value="GNAT_dom"/>
</dbReference>
<dbReference type="InterPro" id="IPR052523">
    <property type="entry name" value="Trichothecene_AcTrans"/>
</dbReference>